<name>W7L0X2_CYTFI</name>
<dbReference type="RefSeq" id="WP_035327661.1">
    <property type="nucleotide sequence ID" value="NZ_APVL01000003.1"/>
</dbReference>
<dbReference type="GO" id="GO:0003700">
    <property type="term" value="F:DNA-binding transcription factor activity"/>
    <property type="evidence" value="ECO:0007669"/>
    <property type="project" value="InterPro"/>
</dbReference>
<dbReference type="InterPro" id="IPR036390">
    <property type="entry name" value="WH_DNA-bd_sf"/>
</dbReference>
<dbReference type="PANTHER" id="PTHR34471">
    <property type="entry name" value="ARGININE REPRESSOR"/>
    <property type="match status" value="1"/>
</dbReference>
<feature type="domain" description="Arginine repressor DNA-binding" evidence="1">
    <location>
        <begin position="11"/>
        <end position="75"/>
    </location>
</feature>
<sequence>MKVQFEDLRASKKERMEAIQSIIQKHDVRNQEQLVNLLKKIHKISTNQSAVSRDIKSLGLVKDENTGCYVLSQESRQKQLFKELAVKAREAEVEIFDGPVEGLLCRTSSQKIESAPLIASYIEKIFSTDQIPVAAFFNNSGYIWLIFPEKKKKIIQKNLKKIFLLVKNEKG</sequence>
<dbReference type="EMBL" id="APVL01000003">
    <property type="protein sequence ID" value="EWG12033.1"/>
    <property type="molecule type" value="Genomic_DNA"/>
</dbReference>
<proteinExistence type="predicted"/>
<dbReference type="Pfam" id="PF01316">
    <property type="entry name" value="Arg_repressor"/>
    <property type="match status" value="1"/>
</dbReference>
<reference evidence="2 3" key="2">
    <citation type="journal article" date="2016" name="Sci. Rep.">
        <title>A novel serine protease, Sep1, from Bacillus firmus DS-1 has nematicidal activity and degrades multiple intestinal-associated nematode proteins.</title>
        <authorList>
            <person name="Geng C."/>
            <person name="Nie X."/>
            <person name="Tang Z."/>
            <person name="Zhang Y."/>
            <person name="Lin J."/>
            <person name="Sun M."/>
            <person name="Peng D."/>
        </authorList>
    </citation>
    <scope>NUCLEOTIDE SEQUENCE [LARGE SCALE GENOMIC DNA]</scope>
    <source>
        <strain evidence="2 3">DS1</strain>
    </source>
</reference>
<dbReference type="OrthoDB" id="9947193at2"/>
<dbReference type="InterPro" id="IPR036388">
    <property type="entry name" value="WH-like_DNA-bd_sf"/>
</dbReference>
<comment type="caution">
    <text evidence="2">The sequence shown here is derived from an EMBL/GenBank/DDBJ whole genome shotgun (WGS) entry which is preliminary data.</text>
</comment>
<dbReference type="PANTHER" id="PTHR34471:SF1">
    <property type="entry name" value="ARGININE REPRESSOR"/>
    <property type="match status" value="1"/>
</dbReference>
<protein>
    <submittedName>
        <fullName evidence="2">Arginine repressor</fullName>
    </submittedName>
</protein>
<dbReference type="InterPro" id="IPR001669">
    <property type="entry name" value="Arg_repress"/>
</dbReference>
<gene>
    <name evidence="2" type="ORF">PBF_04538</name>
</gene>
<evidence type="ECO:0000313" key="2">
    <source>
        <dbReference type="EMBL" id="EWG12033.1"/>
    </source>
</evidence>
<dbReference type="PATRIC" id="fig|1307436.3.peg.969"/>
<dbReference type="GO" id="GO:0006525">
    <property type="term" value="P:arginine metabolic process"/>
    <property type="evidence" value="ECO:0007669"/>
    <property type="project" value="InterPro"/>
</dbReference>
<evidence type="ECO:0000259" key="1">
    <source>
        <dbReference type="Pfam" id="PF01316"/>
    </source>
</evidence>
<dbReference type="SUPFAM" id="SSF46785">
    <property type="entry name" value="Winged helix' DNA-binding domain"/>
    <property type="match status" value="1"/>
</dbReference>
<reference evidence="3" key="1">
    <citation type="submission" date="2013-03" db="EMBL/GenBank/DDBJ databases">
        <title>Draft genome sequence of Bacillus firmus DS1.</title>
        <authorList>
            <person name="Peng D."/>
            <person name="Zhu L."/>
            <person name="Sun M."/>
        </authorList>
    </citation>
    <scope>NUCLEOTIDE SEQUENCE [LARGE SCALE GENOMIC DNA]</scope>
    <source>
        <strain evidence="3">DS1</strain>
    </source>
</reference>
<dbReference type="Proteomes" id="UP000019270">
    <property type="component" value="Unassembled WGS sequence"/>
</dbReference>
<dbReference type="eggNOG" id="ENOG5030FNM">
    <property type="taxonomic scope" value="Bacteria"/>
</dbReference>
<dbReference type="Gene3D" id="1.10.10.10">
    <property type="entry name" value="Winged helix-like DNA-binding domain superfamily/Winged helix DNA-binding domain"/>
    <property type="match status" value="1"/>
</dbReference>
<dbReference type="AlphaFoldDB" id="W7L0X2"/>
<dbReference type="InterPro" id="IPR020900">
    <property type="entry name" value="Arg_repress_DNA-bd"/>
</dbReference>
<organism evidence="2 3">
    <name type="scientific">Cytobacillus firmus DS1</name>
    <dbReference type="NCBI Taxonomy" id="1307436"/>
    <lineage>
        <taxon>Bacteria</taxon>
        <taxon>Bacillati</taxon>
        <taxon>Bacillota</taxon>
        <taxon>Bacilli</taxon>
        <taxon>Bacillales</taxon>
        <taxon>Bacillaceae</taxon>
        <taxon>Cytobacillus</taxon>
    </lineage>
</organism>
<evidence type="ECO:0000313" key="3">
    <source>
        <dbReference type="Proteomes" id="UP000019270"/>
    </source>
</evidence>
<accession>W7L0X2</accession>